<dbReference type="Pfam" id="PF00005">
    <property type="entry name" value="ABC_tran"/>
    <property type="match status" value="1"/>
</dbReference>
<dbReference type="InterPro" id="IPR017871">
    <property type="entry name" value="ABC_transporter-like_CS"/>
</dbReference>
<dbReference type="SUPFAM" id="SSF52540">
    <property type="entry name" value="P-loop containing nucleoside triphosphate hydrolases"/>
    <property type="match status" value="1"/>
</dbReference>
<dbReference type="PROSITE" id="PS50893">
    <property type="entry name" value="ABC_TRANSPORTER_2"/>
    <property type="match status" value="1"/>
</dbReference>
<dbReference type="Gene3D" id="3.40.50.300">
    <property type="entry name" value="P-loop containing nucleotide triphosphate hydrolases"/>
    <property type="match status" value="1"/>
</dbReference>
<evidence type="ECO:0000259" key="4">
    <source>
        <dbReference type="PROSITE" id="PS50893"/>
    </source>
</evidence>
<dbReference type="InterPro" id="IPR003593">
    <property type="entry name" value="AAA+_ATPase"/>
</dbReference>
<organism evidence="5 6">
    <name type="scientific">Pseudobacteriovorax antillogorgiicola</name>
    <dbReference type="NCBI Taxonomy" id="1513793"/>
    <lineage>
        <taxon>Bacteria</taxon>
        <taxon>Pseudomonadati</taxon>
        <taxon>Bdellovibrionota</taxon>
        <taxon>Oligoflexia</taxon>
        <taxon>Oligoflexales</taxon>
        <taxon>Pseudobacteriovoracaceae</taxon>
        <taxon>Pseudobacteriovorax</taxon>
    </lineage>
</organism>
<dbReference type="GO" id="GO:0016887">
    <property type="term" value="F:ATP hydrolysis activity"/>
    <property type="evidence" value="ECO:0007669"/>
    <property type="project" value="InterPro"/>
</dbReference>
<dbReference type="PROSITE" id="PS00211">
    <property type="entry name" value="ABC_TRANSPORTER_1"/>
    <property type="match status" value="1"/>
</dbReference>
<dbReference type="InterPro" id="IPR003439">
    <property type="entry name" value="ABC_transporter-like_ATP-bd"/>
</dbReference>
<name>A0A1Y6BPF1_9BACT</name>
<dbReference type="PANTHER" id="PTHR42939:SF1">
    <property type="entry name" value="ABC TRANSPORTER ATP-BINDING PROTEIN ALBC-RELATED"/>
    <property type="match status" value="1"/>
</dbReference>
<keyword evidence="1" id="KW-0813">Transport</keyword>
<protein>
    <submittedName>
        <fullName evidence="5">ABC-type multidrug transport system, ATPase component</fullName>
    </submittedName>
</protein>
<proteinExistence type="predicted"/>
<dbReference type="STRING" id="1513793.SAMN06296036_107100"/>
<dbReference type="CDD" id="cd03230">
    <property type="entry name" value="ABC_DR_subfamily_A"/>
    <property type="match status" value="1"/>
</dbReference>
<reference evidence="6" key="1">
    <citation type="submission" date="2017-04" db="EMBL/GenBank/DDBJ databases">
        <authorList>
            <person name="Varghese N."/>
            <person name="Submissions S."/>
        </authorList>
    </citation>
    <scope>NUCLEOTIDE SEQUENCE [LARGE SCALE GENOMIC DNA]</scope>
    <source>
        <strain evidence="6">RKEM611</strain>
    </source>
</reference>
<sequence>MTSLLQLDHVKLTYPSSKFTLGPIQFHLNKGQCIGIMGENGAGKTTLFQLITGNIKSDEGDIQLNNQKMAPDKFELKRHVGYLPQNLELPKWVSGKEILSYSISLYGLENPEALCHQTLEYWDCLSFSHKPLAACSHGMKKRVALGLATLHEPDLLILDEPFSGLDLYHIRALQNLIQQRKEQGKATFLCTHIAPYTARLCDDLVVLRQGQLTPLDGWKQQDYLQKIQMIEDLFFEQGAPSC</sequence>
<dbReference type="RefSeq" id="WP_132318477.1">
    <property type="nucleotide sequence ID" value="NZ_FWZT01000007.1"/>
</dbReference>
<keyword evidence="2" id="KW-0547">Nucleotide-binding</keyword>
<dbReference type="SMART" id="SM00382">
    <property type="entry name" value="AAA"/>
    <property type="match status" value="1"/>
</dbReference>
<evidence type="ECO:0000256" key="1">
    <source>
        <dbReference type="ARBA" id="ARBA00022448"/>
    </source>
</evidence>
<dbReference type="PANTHER" id="PTHR42939">
    <property type="entry name" value="ABC TRANSPORTER ATP-BINDING PROTEIN ALBC-RELATED"/>
    <property type="match status" value="1"/>
</dbReference>
<dbReference type="InterPro" id="IPR051782">
    <property type="entry name" value="ABC_Transporter_VariousFunc"/>
</dbReference>
<evidence type="ECO:0000256" key="2">
    <source>
        <dbReference type="ARBA" id="ARBA00022741"/>
    </source>
</evidence>
<accession>A0A1Y6BPF1</accession>
<evidence type="ECO:0000313" key="6">
    <source>
        <dbReference type="Proteomes" id="UP000192907"/>
    </source>
</evidence>
<dbReference type="GO" id="GO:0005524">
    <property type="term" value="F:ATP binding"/>
    <property type="evidence" value="ECO:0007669"/>
    <property type="project" value="UniProtKB-KW"/>
</dbReference>
<keyword evidence="3" id="KW-0067">ATP-binding</keyword>
<evidence type="ECO:0000256" key="3">
    <source>
        <dbReference type="ARBA" id="ARBA00022840"/>
    </source>
</evidence>
<dbReference type="OrthoDB" id="5290460at2"/>
<keyword evidence="6" id="KW-1185">Reference proteome</keyword>
<dbReference type="Proteomes" id="UP000192907">
    <property type="component" value="Unassembled WGS sequence"/>
</dbReference>
<evidence type="ECO:0000313" key="5">
    <source>
        <dbReference type="EMBL" id="SMF21417.1"/>
    </source>
</evidence>
<feature type="domain" description="ABC transporter" evidence="4">
    <location>
        <begin position="5"/>
        <end position="234"/>
    </location>
</feature>
<dbReference type="EMBL" id="FWZT01000007">
    <property type="protein sequence ID" value="SMF21417.1"/>
    <property type="molecule type" value="Genomic_DNA"/>
</dbReference>
<dbReference type="AlphaFoldDB" id="A0A1Y6BPF1"/>
<dbReference type="InterPro" id="IPR027417">
    <property type="entry name" value="P-loop_NTPase"/>
</dbReference>
<gene>
    <name evidence="5" type="ORF">SAMN06296036_107100</name>
</gene>